<dbReference type="Proteomes" id="UP000053864">
    <property type="component" value="Unassembled WGS sequence"/>
</dbReference>
<reference evidence="2 3" key="1">
    <citation type="submission" date="2013-11" db="EMBL/GenBank/DDBJ databases">
        <title>The Genome Sequence of Phytophthora parasitica CJ05E6.</title>
        <authorList>
            <consortium name="The Broad Institute Genomics Platform"/>
            <person name="Russ C."/>
            <person name="Tyler B."/>
            <person name="Panabieres F."/>
            <person name="Shan W."/>
            <person name="Tripathy S."/>
            <person name="Grunwald N."/>
            <person name="Machado M."/>
            <person name="Johnson C.S."/>
            <person name="Arredondo F."/>
            <person name="Hong C."/>
            <person name="Coffey M."/>
            <person name="Young S.K."/>
            <person name="Zeng Q."/>
            <person name="Gargeya S."/>
            <person name="Fitzgerald M."/>
            <person name="Abouelleil A."/>
            <person name="Alvarado L."/>
            <person name="Chapman S.B."/>
            <person name="Gainer-Dewar J."/>
            <person name="Goldberg J."/>
            <person name="Griggs A."/>
            <person name="Gujja S."/>
            <person name="Hansen M."/>
            <person name="Howarth C."/>
            <person name="Imamovic A."/>
            <person name="Ireland A."/>
            <person name="Larimer J."/>
            <person name="McCowan C."/>
            <person name="Murphy C."/>
            <person name="Pearson M."/>
            <person name="Poon T.W."/>
            <person name="Priest M."/>
            <person name="Roberts A."/>
            <person name="Saif S."/>
            <person name="Shea T."/>
            <person name="Sykes S."/>
            <person name="Wortman J."/>
            <person name="Nusbaum C."/>
            <person name="Birren B."/>
        </authorList>
    </citation>
    <scope>NUCLEOTIDE SEQUENCE [LARGE SCALE GENOMIC DNA]</scope>
    <source>
        <strain evidence="2 3">CJ05E6</strain>
    </source>
</reference>
<accession>W2JHE6</accession>
<dbReference type="AlphaFoldDB" id="W2JHE6"/>
<protein>
    <submittedName>
        <fullName evidence="2">Uncharacterized protein</fullName>
    </submittedName>
</protein>
<feature type="non-terminal residue" evidence="2">
    <location>
        <position position="89"/>
    </location>
</feature>
<proteinExistence type="predicted"/>
<evidence type="ECO:0000313" key="2">
    <source>
        <dbReference type="EMBL" id="ETL45018.1"/>
    </source>
</evidence>
<feature type="region of interest" description="Disordered" evidence="1">
    <location>
        <begin position="53"/>
        <end position="89"/>
    </location>
</feature>
<name>W2JHE6_PHYNI</name>
<sequence length="89" mass="9753">MKRANTECSLPELKITYPCIVCDRGVHHLCCDDAYDAGALAERFCRTHLLGSVEDRNSTPSTSAENDAALSSQISLSVGPQMSQHSRER</sequence>
<dbReference type="EMBL" id="KI671853">
    <property type="protein sequence ID" value="ETL45018.1"/>
    <property type="molecule type" value="Genomic_DNA"/>
</dbReference>
<feature type="compositionally biased region" description="Polar residues" evidence="1">
    <location>
        <begin position="58"/>
        <end position="89"/>
    </location>
</feature>
<gene>
    <name evidence="2" type="ORF">L916_04800</name>
</gene>
<evidence type="ECO:0000313" key="3">
    <source>
        <dbReference type="Proteomes" id="UP000053864"/>
    </source>
</evidence>
<organism evidence="2 3">
    <name type="scientific">Phytophthora nicotianae</name>
    <name type="common">Potato buckeye rot agent</name>
    <name type="synonym">Phytophthora parasitica</name>
    <dbReference type="NCBI Taxonomy" id="4792"/>
    <lineage>
        <taxon>Eukaryota</taxon>
        <taxon>Sar</taxon>
        <taxon>Stramenopiles</taxon>
        <taxon>Oomycota</taxon>
        <taxon>Peronosporomycetes</taxon>
        <taxon>Peronosporales</taxon>
        <taxon>Peronosporaceae</taxon>
        <taxon>Phytophthora</taxon>
    </lineage>
</organism>
<evidence type="ECO:0000256" key="1">
    <source>
        <dbReference type="SAM" id="MobiDB-lite"/>
    </source>
</evidence>